<dbReference type="KEGG" id="acip:CBP36_21165"/>
<gene>
    <name evidence="1" type="ORF">CBP36_21165</name>
</gene>
<evidence type="ECO:0000313" key="1">
    <source>
        <dbReference type="EMBL" id="ART61480.1"/>
    </source>
</evidence>
<geneLocation type="plasmid" evidence="1 2">
    <name>pACP4.3</name>
</geneLocation>
<name>A0A240UKD3_9BURK</name>
<sequence>MVVLFAGLDSTGQVRYLDEVPSGLACECTCLTCGAALVARKGSINDWHFAHQNGQQNPECLAGARNLLRQLTAQTLRERGSLPATQPYATMIRAEKASERFTWGEQERIESIDWQDPTGPRATAAELVLTEGRRAELRIAVEGESWGMAAGREHQGLLVVTVGMPDGVAFRSREALVASILGTMQAKWECPAGHHAWYARARSQVQAKSDAFRSKFEAARALFEQRRVAMQPLAAGPVPRDPVNLPQDPSFVPEPPLPEWAVDHKPGTSMLCYQLRDGERWVLYETIASGYLLRQWPEPQDGWDESFPPSLGSPDLELGAYKVSSYHQFIPAFGRYSAGTRSTSDARAVGAQFESLLKP</sequence>
<protein>
    <recommendedName>
        <fullName evidence="3">Competence protein CoiA</fullName>
    </recommendedName>
</protein>
<accession>A0A240UKD3</accession>
<proteinExistence type="predicted"/>
<keyword evidence="1" id="KW-0614">Plasmid</keyword>
<keyword evidence="2" id="KW-1185">Reference proteome</keyword>
<reference evidence="1" key="1">
    <citation type="submission" date="2017-05" db="EMBL/GenBank/DDBJ databases">
        <title>Polyphasic characterization of four soil-derived phenanthrene-degrading Acidovorax strains and proposal of Acidovorax phenanthrenivorans sp. nov.</title>
        <authorList>
            <person name="Singleton D."/>
            <person name="Lee J."/>
            <person name="Dickey A.N."/>
            <person name="Stroud A."/>
            <person name="Scholl E.H."/>
            <person name="Wright F.A."/>
            <person name="Aitken M.D."/>
        </authorList>
    </citation>
    <scope>NUCLEOTIDE SEQUENCE</scope>
    <source>
        <strain evidence="1">P4</strain>
        <plasmid evidence="1">pACP4.3</plasmid>
    </source>
</reference>
<organism evidence="1 2">
    <name type="scientific">Acidovorax carolinensis</name>
    <dbReference type="NCBI Taxonomy" id="553814"/>
    <lineage>
        <taxon>Bacteria</taxon>
        <taxon>Pseudomonadati</taxon>
        <taxon>Pseudomonadota</taxon>
        <taxon>Betaproteobacteria</taxon>
        <taxon>Burkholderiales</taxon>
        <taxon>Comamonadaceae</taxon>
        <taxon>Acidovorax</taxon>
    </lineage>
</organism>
<dbReference type="AlphaFoldDB" id="A0A240UKD3"/>
<dbReference type="OrthoDB" id="9134102at2"/>
<evidence type="ECO:0000313" key="2">
    <source>
        <dbReference type="Proteomes" id="UP000194440"/>
    </source>
</evidence>
<dbReference type="RefSeq" id="WP_086929185.1">
    <property type="nucleotide sequence ID" value="NZ_CP021369.1"/>
</dbReference>
<dbReference type="EMBL" id="CP021369">
    <property type="protein sequence ID" value="ART61480.1"/>
    <property type="molecule type" value="Genomic_DNA"/>
</dbReference>
<evidence type="ECO:0008006" key="3">
    <source>
        <dbReference type="Google" id="ProtNLM"/>
    </source>
</evidence>
<dbReference type="Proteomes" id="UP000194440">
    <property type="component" value="Plasmid pACP4.3"/>
</dbReference>